<feature type="transmembrane region" description="Helical" evidence="5">
    <location>
        <begin position="50"/>
        <end position="69"/>
    </location>
</feature>
<comment type="subcellular location">
    <subcellularLocation>
        <location evidence="1">Membrane</location>
        <topology evidence="1">Multi-pass membrane protein</topology>
    </subcellularLocation>
</comment>
<dbReference type="InterPro" id="IPR051533">
    <property type="entry name" value="WaaL-like"/>
</dbReference>
<accession>A0A3Q9IYP4</accession>
<feature type="domain" description="O-antigen ligase-related" evidence="6">
    <location>
        <begin position="226"/>
        <end position="369"/>
    </location>
</feature>
<evidence type="ECO:0000259" key="6">
    <source>
        <dbReference type="Pfam" id="PF04932"/>
    </source>
</evidence>
<feature type="transmembrane region" description="Helical" evidence="5">
    <location>
        <begin position="190"/>
        <end position="210"/>
    </location>
</feature>
<dbReference type="RefSeq" id="WP_127094890.1">
    <property type="nucleotide sequence ID" value="NZ_CP031423.1"/>
</dbReference>
<reference evidence="7 8" key="1">
    <citation type="submission" date="2018-08" db="EMBL/GenBank/DDBJ databases">
        <title>Microbacterium lemovicicum sp. nov., a bacterium isolated from a natural uranium-rich soil.</title>
        <authorList>
            <person name="ORTET P."/>
        </authorList>
    </citation>
    <scope>NUCLEOTIDE SEQUENCE [LARGE SCALE GENOMIC DNA]</scope>
    <source>
        <strain evidence="7 8">Viu22</strain>
    </source>
</reference>
<dbReference type="InterPro" id="IPR007016">
    <property type="entry name" value="O-antigen_ligase-rel_domated"/>
</dbReference>
<feature type="transmembrane region" description="Helical" evidence="5">
    <location>
        <begin position="81"/>
        <end position="99"/>
    </location>
</feature>
<name>A0A3Q9IYP4_9MICO</name>
<evidence type="ECO:0000256" key="5">
    <source>
        <dbReference type="SAM" id="Phobius"/>
    </source>
</evidence>
<organism evidence="7 8">
    <name type="scientific">Microbacterium lemovicicum</name>
    <dbReference type="NCBI Taxonomy" id="1072463"/>
    <lineage>
        <taxon>Bacteria</taxon>
        <taxon>Bacillati</taxon>
        <taxon>Actinomycetota</taxon>
        <taxon>Actinomycetes</taxon>
        <taxon>Micrococcales</taxon>
        <taxon>Microbacteriaceae</taxon>
        <taxon>Microbacterium</taxon>
    </lineage>
</organism>
<evidence type="ECO:0000313" key="8">
    <source>
        <dbReference type="Proteomes" id="UP000276888"/>
    </source>
</evidence>
<feature type="transmembrane region" description="Helical" evidence="5">
    <location>
        <begin position="240"/>
        <end position="258"/>
    </location>
</feature>
<dbReference type="EMBL" id="CP031423">
    <property type="protein sequence ID" value="AZS36163.1"/>
    <property type="molecule type" value="Genomic_DNA"/>
</dbReference>
<feature type="transmembrane region" description="Helical" evidence="5">
    <location>
        <begin position="399"/>
        <end position="418"/>
    </location>
</feature>
<evidence type="ECO:0000256" key="2">
    <source>
        <dbReference type="ARBA" id="ARBA00022692"/>
    </source>
</evidence>
<dbReference type="OrthoDB" id="1118146at2"/>
<dbReference type="AlphaFoldDB" id="A0A3Q9IYP4"/>
<dbReference type="Pfam" id="PF04932">
    <property type="entry name" value="Wzy_C"/>
    <property type="match status" value="1"/>
</dbReference>
<keyword evidence="3 5" id="KW-1133">Transmembrane helix</keyword>
<feature type="transmembrane region" description="Helical" evidence="5">
    <location>
        <begin position="270"/>
        <end position="288"/>
    </location>
</feature>
<keyword evidence="8" id="KW-1185">Reference proteome</keyword>
<evidence type="ECO:0000256" key="3">
    <source>
        <dbReference type="ARBA" id="ARBA00022989"/>
    </source>
</evidence>
<feature type="transmembrane region" description="Helical" evidence="5">
    <location>
        <begin position="24"/>
        <end position="44"/>
    </location>
</feature>
<keyword evidence="2 5" id="KW-0812">Transmembrane</keyword>
<dbReference type="Proteomes" id="UP000276888">
    <property type="component" value="Chromosome"/>
</dbReference>
<sequence>MAVHTKHPVSALPAAPVREKTRHLLLRGWCIFVLFQAVAGPALVHALGAAGAAALLAAGGIVSAVLWLNIRPTVQWRRLPWYAMGYILFAGLSILWSAWPVTSALTWALLVITSVQAFFVAAVLTWREVVRAIASAFKWAIGLSLVFEVAVALIVRGPLLPGFVLPMEPVDPALHWSSGDLFSDGRLQGIWGSSNLLAAAALMAVVVFAIRYSNRAPRRVLLIGWMLLSAFLFVRASSATATLAAVGVVIVLTTVLLMRTASRPGQRTKYYAGYAVIGVGGLIALWLWRGPVFGALDRAEDLDAREGIWQTVLARAAERPAAGWGFATPWLPWDPAFDGWILIHGRTVIQAHDMWIDVYFQLGVIGIVLMGLTYLAFVWRSWFFAVDRPRWDLRADRPYSPLTLLPTLLGAILLVQGLSESAPLMMWGWMLLLLFAFKIKQSPLIGVGPAEQTLAMEMGDPIEPVAKVG</sequence>
<dbReference type="KEGG" id="mlv:CVS47_00763"/>
<feature type="transmembrane region" description="Helical" evidence="5">
    <location>
        <begin position="217"/>
        <end position="234"/>
    </location>
</feature>
<keyword evidence="4 5" id="KW-0472">Membrane</keyword>
<gene>
    <name evidence="7" type="ORF">CVS47_00763</name>
</gene>
<evidence type="ECO:0000256" key="4">
    <source>
        <dbReference type="ARBA" id="ARBA00023136"/>
    </source>
</evidence>
<dbReference type="GO" id="GO:0016020">
    <property type="term" value="C:membrane"/>
    <property type="evidence" value="ECO:0007669"/>
    <property type="project" value="UniProtKB-SubCell"/>
</dbReference>
<feature type="transmembrane region" description="Helical" evidence="5">
    <location>
        <begin position="105"/>
        <end position="124"/>
    </location>
</feature>
<feature type="transmembrane region" description="Helical" evidence="5">
    <location>
        <begin position="136"/>
        <end position="155"/>
    </location>
</feature>
<protein>
    <recommendedName>
        <fullName evidence="6">O-antigen ligase-related domain-containing protein</fullName>
    </recommendedName>
</protein>
<evidence type="ECO:0000313" key="7">
    <source>
        <dbReference type="EMBL" id="AZS36163.1"/>
    </source>
</evidence>
<proteinExistence type="predicted"/>
<dbReference type="PANTHER" id="PTHR37422:SF13">
    <property type="entry name" value="LIPOPOLYSACCHARIDE BIOSYNTHESIS PROTEIN PA4999-RELATED"/>
    <property type="match status" value="1"/>
</dbReference>
<dbReference type="PANTHER" id="PTHR37422">
    <property type="entry name" value="TEICHURONIC ACID BIOSYNTHESIS PROTEIN TUAE"/>
    <property type="match status" value="1"/>
</dbReference>
<evidence type="ECO:0000256" key="1">
    <source>
        <dbReference type="ARBA" id="ARBA00004141"/>
    </source>
</evidence>
<feature type="transmembrane region" description="Helical" evidence="5">
    <location>
        <begin position="358"/>
        <end position="379"/>
    </location>
</feature>